<protein>
    <submittedName>
        <fullName evidence="2">Uncharacterized protein</fullName>
    </submittedName>
</protein>
<dbReference type="Proteomes" id="UP000554482">
    <property type="component" value="Unassembled WGS sequence"/>
</dbReference>
<dbReference type="EMBL" id="JABWDY010002383">
    <property type="protein sequence ID" value="KAF5206683.1"/>
    <property type="molecule type" value="Genomic_DNA"/>
</dbReference>
<proteinExistence type="predicted"/>
<feature type="compositionally biased region" description="Acidic residues" evidence="1">
    <location>
        <begin position="136"/>
        <end position="154"/>
    </location>
</feature>
<sequence>MARPRRQVRSARERWARERRYARIMNRIQTSIERSLCEQHYKEFPNLEASLEDVCSLVAEADLIVEEEIGAFFPPLPQHITQDHWLGFKNWLKSDMGWPIRGICRPWYEHVRHSQIVCYYCRGGDVINVDSGSEIGADEEDDGDAGSDAYEEDAAGGSDEAGV</sequence>
<evidence type="ECO:0000313" key="3">
    <source>
        <dbReference type="Proteomes" id="UP000554482"/>
    </source>
</evidence>
<comment type="caution">
    <text evidence="2">The sequence shown here is derived from an EMBL/GenBank/DDBJ whole genome shotgun (WGS) entry which is preliminary data.</text>
</comment>
<name>A0A7J6XB30_THATH</name>
<evidence type="ECO:0000256" key="1">
    <source>
        <dbReference type="SAM" id="MobiDB-lite"/>
    </source>
</evidence>
<dbReference type="AlphaFoldDB" id="A0A7J6XB30"/>
<feature type="region of interest" description="Disordered" evidence="1">
    <location>
        <begin position="132"/>
        <end position="163"/>
    </location>
</feature>
<accession>A0A7J6XB30</accession>
<gene>
    <name evidence="2" type="ORF">FRX31_003730</name>
</gene>
<reference evidence="2 3" key="1">
    <citation type="submission" date="2020-06" db="EMBL/GenBank/DDBJ databases">
        <title>Transcriptomic and genomic resources for Thalictrum thalictroides and T. hernandezii: Facilitating candidate gene discovery in an emerging model plant lineage.</title>
        <authorList>
            <person name="Arias T."/>
            <person name="Riano-Pachon D.M."/>
            <person name="Di Stilio V.S."/>
        </authorList>
    </citation>
    <scope>NUCLEOTIDE SEQUENCE [LARGE SCALE GENOMIC DNA]</scope>
    <source>
        <strain evidence="3">cv. WT478/WT964</strain>
        <tissue evidence="2">Leaves</tissue>
    </source>
</reference>
<organism evidence="2 3">
    <name type="scientific">Thalictrum thalictroides</name>
    <name type="common">Rue-anemone</name>
    <name type="synonym">Anemone thalictroides</name>
    <dbReference type="NCBI Taxonomy" id="46969"/>
    <lineage>
        <taxon>Eukaryota</taxon>
        <taxon>Viridiplantae</taxon>
        <taxon>Streptophyta</taxon>
        <taxon>Embryophyta</taxon>
        <taxon>Tracheophyta</taxon>
        <taxon>Spermatophyta</taxon>
        <taxon>Magnoliopsida</taxon>
        <taxon>Ranunculales</taxon>
        <taxon>Ranunculaceae</taxon>
        <taxon>Thalictroideae</taxon>
        <taxon>Thalictrum</taxon>
    </lineage>
</organism>
<keyword evidence="3" id="KW-1185">Reference proteome</keyword>
<evidence type="ECO:0000313" key="2">
    <source>
        <dbReference type="EMBL" id="KAF5206683.1"/>
    </source>
</evidence>